<sequence>MSSSFQNSGFRQSGITMIEVLVTLLVFTIGLLGLAGLQLKALQGTNDGVQRAHATWLLQDFADRIYANGNATIADYSGAAPNCSALPNPACADFYNAATGAKVNGSSCTAAQMASFDRWEAVCRYRDTATYQANNTAKLIRSNSRDFINIQALNIAARDSNGDTVNDSLDLTLSWRGKGGQNAANSDGDNQSAQMTIRK</sequence>
<dbReference type="Pfam" id="PF07963">
    <property type="entry name" value="N_methyl"/>
    <property type="match status" value="1"/>
</dbReference>
<feature type="region of interest" description="Disordered" evidence="1">
    <location>
        <begin position="179"/>
        <end position="199"/>
    </location>
</feature>
<keyword evidence="2" id="KW-1133">Transmembrane helix</keyword>
<evidence type="ECO:0000256" key="1">
    <source>
        <dbReference type="SAM" id="MobiDB-lite"/>
    </source>
</evidence>
<name>A0A5J6QFI4_9GAMM</name>
<dbReference type="KEGG" id="plal:FXN65_04305"/>
<dbReference type="InterPro" id="IPR054402">
    <property type="entry name" value="Tt1218-like_dom"/>
</dbReference>
<organism evidence="4 5">
    <name type="scientific">Metapseudomonas lalkuanensis</name>
    <dbReference type="NCBI Taxonomy" id="2604832"/>
    <lineage>
        <taxon>Bacteria</taxon>
        <taxon>Pseudomonadati</taxon>
        <taxon>Pseudomonadota</taxon>
        <taxon>Gammaproteobacteria</taxon>
        <taxon>Pseudomonadales</taxon>
        <taxon>Pseudomonadaceae</taxon>
        <taxon>Metapseudomonas</taxon>
    </lineage>
</organism>
<dbReference type="InterPro" id="IPR013362">
    <property type="entry name" value="Pilus_4_PilV"/>
</dbReference>
<evidence type="ECO:0000256" key="2">
    <source>
        <dbReference type="SAM" id="Phobius"/>
    </source>
</evidence>
<dbReference type="Proteomes" id="UP000327179">
    <property type="component" value="Chromosome"/>
</dbReference>
<feature type="domain" description="Type IV pilin Tt1218-like" evidence="3">
    <location>
        <begin position="36"/>
        <end position="119"/>
    </location>
</feature>
<gene>
    <name evidence="4" type="primary">pilV</name>
    <name evidence="4" type="ORF">FXN65_04305</name>
</gene>
<dbReference type="InterPro" id="IPR012902">
    <property type="entry name" value="N_methyl_site"/>
</dbReference>
<feature type="compositionally biased region" description="Polar residues" evidence="1">
    <location>
        <begin position="182"/>
        <end position="199"/>
    </location>
</feature>
<keyword evidence="2" id="KW-0472">Membrane</keyword>
<keyword evidence="2" id="KW-0812">Transmembrane</keyword>
<feature type="transmembrane region" description="Helical" evidence="2">
    <location>
        <begin position="15"/>
        <end position="37"/>
    </location>
</feature>
<reference evidence="4 5" key="1">
    <citation type="submission" date="2019-08" db="EMBL/GenBank/DDBJ databases">
        <title>Whole-genome Sequencing of e-waste polymer degrading bacterium Pseudomonas sp. strain PE08.</title>
        <authorList>
            <person name="Kirdat K."/>
            <person name="Debbarma P."/>
            <person name="Narawade N."/>
            <person name="Suyal D."/>
            <person name="Thorat V."/>
            <person name="Shouche Y."/>
            <person name="Goel R."/>
            <person name="Yadav A."/>
        </authorList>
    </citation>
    <scope>NUCLEOTIDE SEQUENCE [LARGE SCALE GENOMIC DNA]</scope>
    <source>
        <strain evidence="4 5">PE08</strain>
    </source>
</reference>
<dbReference type="EMBL" id="CP043311">
    <property type="protein sequence ID" value="QEY61310.1"/>
    <property type="molecule type" value="Genomic_DNA"/>
</dbReference>
<dbReference type="Pfam" id="PF22150">
    <property type="entry name" value="Tt1218-like"/>
    <property type="match status" value="1"/>
</dbReference>
<dbReference type="AlphaFoldDB" id="A0A5J6QFI4"/>
<dbReference type="NCBIfam" id="TIGR02523">
    <property type="entry name" value="type_IV_pilV"/>
    <property type="match status" value="1"/>
</dbReference>
<protein>
    <submittedName>
        <fullName evidence="4">Type IV pilus modification protein PilV</fullName>
    </submittedName>
</protein>
<accession>A0A5J6QFI4</accession>
<proteinExistence type="predicted"/>
<evidence type="ECO:0000259" key="3">
    <source>
        <dbReference type="Pfam" id="PF22150"/>
    </source>
</evidence>
<keyword evidence="5" id="KW-1185">Reference proteome</keyword>
<evidence type="ECO:0000313" key="4">
    <source>
        <dbReference type="EMBL" id="QEY61310.1"/>
    </source>
</evidence>
<evidence type="ECO:0000313" key="5">
    <source>
        <dbReference type="Proteomes" id="UP000327179"/>
    </source>
</evidence>